<dbReference type="Proteomes" id="UP000293863">
    <property type="component" value="Unassembled WGS sequence"/>
</dbReference>
<keyword evidence="1" id="KW-0732">Signal</keyword>
<accession>A0A4Q7AHL7</accession>
<proteinExistence type="predicted"/>
<evidence type="ECO:0000313" key="2">
    <source>
        <dbReference type="EMBL" id="RZG44382.1"/>
    </source>
</evidence>
<dbReference type="RefSeq" id="WP_130131257.1">
    <property type="nucleotide sequence ID" value="NZ_SGSQ01000024.1"/>
</dbReference>
<dbReference type="EMBL" id="SGSQ01000024">
    <property type="protein sequence ID" value="RZG44382.1"/>
    <property type="molecule type" value="Genomic_DNA"/>
</dbReference>
<organism evidence="2 3">
    <name type="scientific">Acinetobacter wuhouensis</name>
    <dbReference type="NCBI Taxonomy" id="1879050"/>
    <lineage>
        <taxon>Bacteria</taxon>
        <taxon>Pseudomonadati</taxon>
        <taxon>Pseudomonadota</taxon>
        <taxon>Gammaproteobacteria</taxon>
        <taxon>Moraxellales</taxon>
        <taxon>Moraxellaceae</taxon>
        <taxon>Acinetobacter</taxon>
    </lineage>
</organism>
<feature type="signal peptide" evidence="1">
    <location>
        <begin position="1"/>
        <end position="18"/>
    </location>
</feature>
<name>A0A4Q7AHL7_9GAMM</name>
<dbReference type="AlphaFoldDB" id="A0A4Q7AHL7"/>
<reference evidence="2 3" key="1">
    <citation type="submission" date="2019-02" db="EMBL/GenBank/DDBJ databases">
        <title>The Batch Genome Submission of Acinetobacter spp. strains.</title>
        <authorList>
            <person name="Qin J."/>
            <person name="Hu Y."/>
            <person name="Ye H."/>
            <person name="Wei L."/>
            <person name="Feng Y."/>
            <person name="Zong Z."/>
        </authorList>
    </citation>
    <scope>NUCLEOTIDE SEQUENCE [LARGE SCALE GENOMIC DNA]</scope>
    <source>
        <strain evidence="2 3">WCHAW060049</strain>
    </source>
</reference>
<evidence type="ECO:0000256" key="1">
    <source>
        <dbReference type="SAM" id="SignalP"/>
    </source>
</evidence>
<keyword evidence="3" id="KW-1185">Reference proteome</keyword>
<dbReference type="PROSITE" id="PS51257">
    <property type="entry name" value="PROKAR_LIPOPROTEIN"/>
    <property type="match status" value="1"/>
</dbReference>
<comment type="caution">
    <text evidence="2">The sequence shown here is derived from an EMBL/GenBank/DDBJ whole genome shotgun (WGS) entry which is preliminary data.</text>
</comment>
<gene>
    <name evidence="2" type="ORF">EXU28_14540</name>
</gene>
<protein>
    <submittedName>
        <fullName evidence="2">Uncharacterized protein</fullName>
    </submittedName>
</protein>
<evidence type="ECO:0000313" key="3">
    <source>
        <dbReference type="Proteomes" id="UP000293863"/>
    </source>
</evidence>
<sequence>MKIKALSFAILSSLLLTACGGGDSDSSKTNSNETVNNNNSEWAMYYVGTSTSDPYLFTKIKYSISNKEAYINVEYTADNNLSNIDISEYMQSYLANDGFYDPAKTKSELGYNFGKFTSYTDTVWTYTPQSNSGNTALQLTEKFEKVNLAGKSISEYLSGFEHYAGLNNALKSEVGSYPAYYVQKLQGKTFPEGSTCLRSVSSSSNNDFAYVDLTYDSSIYEPNSYFDGGYKTISMGNYPLYLATDLDYYLESEATTKIGANYYSAEFNKKGTYYTLAEHIAEYERDLDDAVQEFGKNSPEAQVQDAYLKGLKTECALFNKTASVAIDAVR</sequence>
<feature type="chain" id="PRO_5020772871" evidence="1">
    <location>
        <begin position="19"/>
        <end position="330"/>
    </location>
</feature>